<name>A1K5H3_AZOSB</name>
<keyword evidence="7" id="KW-0378">Hydrolase</keyword>
<dbReference type="InterPro" id="IPR007439">
    <property type="entry name" value="Chemotax_Pase_CheZ"/>
</dbReference>
<dbReference type="GO" id="GO:0050920">
    <property type="term" value="P:regulation of chemotaxis"/>
    <property type="evidence" value="ECO:0007669"/>
    <property type="project" value="InterPro"/>
</dbReference>
<evidence type="ECO:0000256" key="9">
    <source>
        <dbReference type="ARBA" id="ARBA00029599"/>
    </source>
</evidence>
<evidence type="ECO:0000256" key="2">
    <source>
        <dbReference type="ARBA" id="ARBA00005908"/>
    </source>
</evidence>
<dbReference type="EMBL" id="AM406670">
    <property type="protein sequence ID" value="CAL94078.1"/>
    <property type="molecule type" value="Genomic_DNA"/>
</dbReference>
<comment type="subcellular location">
    <subcellularLocation>
        <location evidence="1">Cytoplasm</location>
    </subcellularLocation>
</comment>
<keyword evidence="4" id="KW-0963">Cytoplasm</keyword>
<evidence type="ECO:0000256" key="1">
    <source>
        <dbReference type="ARBA" id="ARBA00004496"/>
    </source>
</evidence>
<gene>
    <name evidence="11" type="primary">cheZ</name>
    <name evidence="11" type="ordered locus">azo1461</name>
</gene>
<dbReference type="Proteomes" id="UP000002588">
    <property type="component" value="Chromosome"/>
</dbReference>
<dbReference type="KEGG" id="azo:azo1461"/>
<dbReference type="PANTHER" id="PTHR43693">
    <property type="entry name" value="PROTEIN PHOSPHATASE CHEZ"/>
    <property type="match status" value="1"/>
</dbReference>
<dbReference type="PANTHER" id="PTHR43693:SF1">
    <property type="entry name" value="PROTEIN PHOSPHATASE CHEZ"/>
    <property type="match status" value="1"/>
</dbReference>
<evidence type="ECO:0000256" key="8">
    <source>
        <dbReference type="ARBA" id="ARBA00022912"/>
    </source>
</evidence>
<evidence type="ECO:0000256" key="7">
    <source>
        <dbReference type="ARBA" id="ARBA00022801"/>
    </source>
</evidence>
<dbReference type="eggNOG" id="COG3143">
    <property type="taxonomic scope" value="Bacteria"/>
</dbReference>
<evidence type="ECO:0000256" key="4">
    <source>
        <dbReference type="ARBA" id="ARBA00022490"/>
    </source>
</evidence>
<keyword evidence="8" id="KW-0904">Protein phosphatase</keyword>
<dbReference type="GO" id="GO:0097588">
    <property type="term" value="P:archaeal or bacterial-type flagellum-dependent cell motility"/>
    <property type="evidence" value="ECO:0007669"/>
    <property type="project" value="UniProtKB-KW"/>
</dbReference>
<dbReference type="GO" id="GO:0005737">
    <property type="term" value="C:cytoplasm"/>
    <property type="evidence" value="ECO:0007669"/>
    <property type="project" value="UniProtKB-SubCell"/>
</dbReference>
<keyword evidence="5" id="KW-0145">Chemotaxis</keyword>
<keyword evidence="6" id="KW-0283">Flagellar rotation</keyword>
<dbReference type="RefSeq" id="WP_011765194.1">
    <property type="nucleotide sequence ID" value="NC_008702.1"/>
</dbReference>
<dbReference type="NCBIfam" id="NF008368">
    <property type="entry name" value="PRK11166.1"/>
    <property type="match status" value="1"/>
</dbReference>
<dbReference type="Gene3D" id="1.10.287.500">
    <property type="entry name" value="Helix hairpin bin"/>
    <property type="match status" value="1"/>
</dbReference>
<organism evidence="11 12">
    <name type="scientific">Azoarcus sp. (strain BH72)</name>
    <dbReference type="NCBI Taxonomy" id="418699"/>
    <lineage>
        <taxon>Bacteria</taxon>
        <taxon>Pseudomonadati</taxon>
        <taxon>Pseudomonadota</taxon>
        <taxon>Betaproteobacteria</taxon>
        <taxon>Rhodocyclales</taxon>
        <taxon>Zoogloeaceae</taxon>
        <taxon>Azoarcus</taxon>
    </lineage>
</organism>
<evidence type="ECO:0000313" key="12">
    <source>
        <dbReference type="Proteomes" id="UP000002588"/>
    </source>
</evidence>
<proteinExistence type="inferred from homology"/>
<feature type="region of interest" description="Disordered" evidence="10">
    <location>
        <begin position="261"/>
        <end position="282"/>
    </location>
</feature>
<evidence type="ECO:0000256" key="10">
    <source>
        <dbReference type="SAM" id="MobiDB-lite"/>
    </source>
</evidence>
<dbReference type="GO" id="GO:0009288">
    <property type="term" value="C:bacterial-type flagellum"/>
    <property type="evidence" value="ECO:0007669"/>
    <property type="project" value="InterPro"/>
</dbReference>
<reference evidence="11 12" key="1">
    <citation type="journal article" date="2006" name="Nat. Biotechnol.">
        <title>Complete genome of the mutualistic, N2-fixing grass endophyte Azoarcus sp. strain BH72.</title>
        <authorList>
            <person name="Krause A."/>
            <person name="Ramakumar A."/>
            <person name="Bartels D."/>
            <person name="Battistoni F."/>
            <person name="Bekel T."/>
            <person name="Boch J."/>
            <person name="Boehm M."/>
            <person name="Friedrich F."/>
            <person name="Hurek T."/>
            <person name="Krause L."/>
            <person name="Linke B."/>
            <person name="McHardy A.C."/>
            <person name="Sarkar A."/>
            <person name="Schneiker S."/>
            <person name="Syed A.A."/>
            <person name="Thauer R."/>
            <person name="Vorhoelter F.-J."/>
            <person name="Weidner S."/>
            <person name="Puehler A."/>
            <person name="Reinhold-Hurek B."/>
            <person name="Kaiser O."/>
            <person name="Goesmann A."/>
        </authorList>
    </citation>
    <scope>NUCLEOTIDE SEQUENCE [LARGE SCALE GENOMIC DNA]</scope>
    <source>
        <strain evidence="11 12">BH72</strain>
    </source>
</reference>
<sequence length="297" mass="31557">MAKKLKFDEAGDSDDLQALFDSIASAPSAPVAEAVAVKPAAAPAPAPAAASGAAGDNDELQALFDAVAAEFSEPAPTPAAPQPAVVPAAAPAAEEHSCDVVFTRLGKLTRQVHDMLGELGFDQALQEVAEAIPDARQRLNYIAQMTEQAASRVLNATDIAQPLQDQVESEAEALQARWDKLFAQQLSVDEFKQLALETRGFLGTAAQNSRATNAQLLEIMMAQDFQDLTGQVIKRVVDMAQTLETQLLQVLLEVTPAEKRNDKHSGLMNGPVISSEGRDDVVTSQGQVDDLLESLGF</sequence>
<protein>
    <recommendedName>
        <fullName evidence="3">Protein phosphatase CheZ</fullName>
    </recommendedName>
    <alternativeName>
        <fullName evidence="9">Chemotaxis protein CheZ</fullName>
    </alternativeName>
</protein>
<dbReference type="Pfam" id="PF04344">
    <property type="entry name" value="CheZ"/>
    <property type="match status" value="1"/>
</dbReference>
<evidence type="ECO:0000256" key="6">
    <source>
        <dbReference type="ARBA" id="ARBA00022779"/>
    </source>
</evidence>
<comment type="similarity">
    <text evidence="2">Belongs to the CheZ family.</text>
</comment>
<evidence type="ECO:0000256" key="3">
    <source>
        <dbReference type="ARBA" id="ARBA00018484"/>
    </source>
</evidence>
<dbReference type="GO" id="GO:0004721">
    <property type="term" value="F:phosphoprotein phosphatase activity"/>
    <property type="evidence" value="ECO:0007669"/>
    <property type="project" value="UniProtKB-KW"/>
</dbReference>
<keyword evidence="12" id="KW-1185">Reference proteome</keyword>
<dbReference type="GO" id="GO:0006935">
    <property type="term" value="P:chemotaxis"/>
    <property type="evidence" value="ECO:0007669"/>
    <property type="project" value="UniProtKB-KW"/>
</dbReference>
<dbReference type="SUPFAM" id="SSF75708">
    <property type="entry name" value="Chemotaxis phosphatase CheZ"/>
    <property type="match status" value="1"/>
</dbReference>
<dbReference type="InterPro" id="IPR050992">
    <property type="entry name" value="CheZ_family_phosphatases"/>
</dbReference>
<accession>A1K5H3</accession>
<dbReference type="STRING" id="62928.azo1461"/>
<dbReference type="HOGENOM" id="CLU_080718_1_0_4"/>
<dbReference type="AlphaFoldDB" id="A1K5H3"/>
<evidence type="ECO:0000313" key="11">
    <source>
        <dbReference type="EMBL" id="CAL94078.1"/>
    </source>
</evidence>
<evidence type="ECO:0000256" key="5">
    <source>
        <dbReference type="ARBA" id="ARBA00022500"/>
    </source>
</evidence>